<dbReference type="EMBL" id="JAUSUB010000014">
    <property type="protein sequence ID" value="MDQ0271394.1"/>
    <property type="molecule type" value="Genomic_DNA"/>
</dbReference>
<organism evidence="2 3">
    <name type="scientific">Cytobacillus purgationiresistens</name>
    <dbReference type="NCBI Taxonomy" id="863449"/>
    <lineage>
        <taxon>Bacteria</taxon>
        <taxon>Bacillati</taxon>
        <taxon>Bacillota</taxon>
        <taxon>Bacilli</taxon>
        <taxon>Bacillales</taxon>
        <taxon>Bacillaceae</taxon>
        <taxon>Cytobacillus</taxon>
    </lineage>
</organism>
<dbReference type="SUPFAM" id="SSF56112">
    <property type="entry name" value="Protein kinase-like (PK-like)"/>
    <property type="match status" value="1"/>
</dbReference>
<reference evidence="2 3" key="1">
    <citation type="submission" date="2023-07" db="EMBL/GenBank/DDBJ databases">
        <title>Genomic Encyclopedia of Type Strains, Phase IV (KMG-IV): sequencing the most valuable type-strain genomes for metagenomic binning, comparative biology and taxonomic classification.</title>
        <authorList>
            <person name="Goeker M."/>
        </authorList>
    </citation>
    <scope>NUCLEOTIDE SEQUENCE [LARGE SCALE GENOMIC DNA]</scope>
    <source>
        <strain evidence="2 3">DSM 23494</strain>
    </source>
</reference>
<keyword evidence="2" id="KW-0418">Kinase</keyword>
<accession>A0ABU0AJF1</accession>
<dbReference type="GO" id="GO:0016301">
    <property type="term" value="F:kinase activity"/>
    <property type="evidence" value="ECO:0007669"/>
    <property type="project" value="UniProtKB-KW"/>
</dbReference>
<name>A0ABU0AJF1_9BACI</name>
<evidence type="ECO:0000259" key="1">
    <source>
        <dbReference type="Pfam" id="PF01636"/>
    </source>
</evidence>
<gene>
    <name evidence="2" type="ORF">J2S17_003282</name>
</gene>
<dbReference type="InterPro" id="IPR011009">
    <property type="entry name" value="Kinase-like_dom_sf"/>
</dbReference>
<dbReference type="Proteomes" id="UP001238088">
    <property type="component" value="Unassembled WGS sequence"/>
</dbReference>
<comment type="caution">
    <text evidence="2">The sequence shown here is derived from an EMBL/GenBank/DDBJ whole genome shotgun (WGS) entry which is preliminary data.</text>
</comment>
<evidence type="ECO:0000313" key="2">
    <source>
        <dbReference type="EMBL" id="MDQ0271394.1"/>
    </source>
</evidence>
<evidence type="ECO:0000313" key="3">
    <source>
        <dbReference type="Proteomes" id="UP001238088"/>
    </source>
</evidence>
<dbReference type="InterPro" id="IPR002575">
    <property type="entry name" value="Aminoglycoside_PTrfase"/>
</dbReference>
<dbReference type="Pfam" id="PF01636">
    <property type="entry name" value="APH"/>
    <property type="match status" value="1"/>
</dbReference>
<sequence>MIKQLSTDIESVLVEKLNWQVQHLSFAANGVINAVFRVKEKELGEVALRIPWIPRENRMDGEDSSVLSLKKEAMIAQHCYQFGIPVPKIHQVYLSEDINFLVSDFIHGDEEPISSFEMGELVARIHRVPLEGFKLVDQKDSRLSDIISQRLVSRMHILRTLINEDIHTPASEDIAQILEQSSTGQVLLHLDVRPPNMIGIKGKIKALFDWDNAFIGDPIMELMRVSESCEIDEQEFIRGYGDKRLLETSSLIQAVYRLDTALMLTILFTSFVHNPMKKKYYLGRVRTLLQVVRKHM</sequence>
<feature type="domain" description="Aminoglycoside phosphotransferase" evidence="1">
    <location>
        <begin position="25"/>
        <end position="242"/>
    </location>
</feature>
<keyword evidence="3" id="KW-1185">Reference proteome</keyword>
<keyword evidence="2" id="KW-0808">Transferase</keyword>
<dbReference type="Gene3D" id="3.90.1200.10">
    <property type="match status" value="1"/>
</dbReference>
<protein>
    <submittedName>
        <fullName evidence="2">Aminoglycoside phosphotransferase (APT) family kinase protein</fullName>
    </submittedName>
</protein>
<proteinExistence type="predicted"/>